<comment type="caution">
    <text evidence="3">The sequence shown here is derived from an EMBL/GenBank/DDBJ whole genome shotgun (WGS) entry which is preliminary data.</text>
</comment>
<evidence type="ECO:0000256" key="1">
    <source>
        <dbReference type="SAM" id="MobiDB-lite"/>
    </source>
</evidence>
<evidence type="ECO:0000313" key="3">
    <source>
        <dbReference type="EMBL" id="CAI3979492.1"/>
    </source>
</evidence>
<feature type="domain" description="PA" evidence="2">
    <location>
        <begin position="98"/>
        <end position="176"/>
    </location>
</feature>
<dbReference type="EMBL" id="CAMXCT010000490">
    <property type="protein sequence ID" value="CAI3979492.1"/>
    <property type="molecule type" value="Genomic_DNA"/>
</dbReference>
<dbReference type="Pfam" id="PF02225">
    <property type="entry name" value="PA"/>
    <property type="match status" value="1"/>
</dbReference>
<dbReference type="Gene3D" id="3.50.30.30">
    <property type="match status" value="1"/>
</dbReference>
<feature type="region of interest" description="Disordered" evidence="1">
    <location>
        <begin position="737"/>
        <end position="757"/>
    </location>
</feature>
<feature type="region of interest" description="Disordered" evidence="1">
    <location>
        <begin position="843"/>
        <end position="939"/>
    </location>
</feature>
<gene>
    <name evidence="3" type="ORF">C1SCF055_LOCUS7438</name>
</gene>
<dbReference type="EMBL" id="CAMXCT020000490">
    <property type="protein sequence ID" value="CAL1132867.1"/>
    <property type="molecule type" value="Genomic_DNA"/>
</dbReference>
<reference evidence="3" key="1">
    <citation type="submission" date="2022-10" db="EMBL/GenBank/DDBJ databases">
        <authorList>
            <person name="Chen Y."/>
            <person name="Dougan E. K."/>
            <person name="Chan C."/>
            <person name="Rhodes N."/>
            <person name="Thang M."/>
        </authorList>
    </citation>
    <scope>NUCLEOTIDE SEQUENCE</scope>
</reference>
<feature type="compositionally biased region" description="Low complexity" evidence="1">
    <location>
        <begin position="921"/>
        <end position="939"/>
    </location>
</feature>
<dbReference type="AlphaFoldDB" id="A0A9P1FMH9"/>
<organism evidence="3">
    <name type="scientific">Cladocopium goreaui</name>
    <dbReference type="NCBI Taxonomy" id="2562237"/>
    <lineage>
        <taxon>Eukaryota</taxon>
        <taxon>Sar</taxon>
        <taxon>Alveolata</taxon>
        <taxon>Dinophyceae</taxon>
        <taxon>Suessiales</taxon>
        <taxon>Symbiodiniaceae</taxon>
        <taxon>Cladocopium</taxon>
    </lineage>
</organism>
<dbReference type="Proteomes" id="UP001152797">
    <property type="component" value="Unassembled WGS sequence"/>
</dbReference>
<feature type="compositionally biased region" description="Low complexity" evidence="1">
    <location>
        <begin position="875"/>
        <end position="898"/>
    </location>
</feature>
<keyword evidence="5" id="KW-1185">Reference proteome</keyword>
<dbReference type="OrthoDB" id="429381at2759"/>
<accession>A0A9P1FMH9</accession>
<feature type="compositionally biased region" description="Low complexity" evidence="1">
    <location>
        <begin position="62"/>
        <end position="78"/>
    </location>
</feature>
<feature type="region of interest" description="Disordered" evidence="1">
    <location>
        <begin position="1050"/>
        <end position="1077"/>
    </location>
</feature>
<dbReference type="SUPFAM" id="SSF52025">
    <property type="entry name" value="PA domain"/>
    <property type="match status" value="1"/>
</dbReference>
<protein>
    <submittedName>
        <fullName evidence="4">PA domain-containing protein</fullName>
    </submittedName>
</protein>
<sequence length="1123" mass="121019">MAFAVVADPKLAVNRWSGCAEVISGSPFPFYFEPCATAEWEVLLDRDGVQLAQEAQETQEAQEALQSAARAASPPSRAKSSVNLSEITADLKLPEAENLLGCTEHKLNFGGSIVLLQRGGCYFSWKVLLAEAAGAGAVLIFDTAPFQVTAILAVPGPFENPRIPGYLISRSQGEELLKRLDGGEEIQILCSWSAVDVWFNLPEHSLELNDSIILHNYGDEDMPWVVDMIDNNASFETDPFYSARVFGPDHATTFNGTEMKNITVFNSSALDDDFHLLKLPFRFPHYLQFKDKVFVSANGVLVFDPVFSNIVGSIADSVAPTALIAPLWADLFGGAITGQGDSRRLVLRFEGFWLKPTGLLTEPSGPFTFDVWLFDDGEIHIHWETFPHSGWLELVEIGLEPGSGAKALPLKEWGLQVDTQNTPNETQSTPNLTDFTDPFRSRSLSAVLVPWVKLSRSTDALPPNQFLTLNMTLPKTPSETTAWLFFYARKSLGTWHPRRNVRLLQRTFRHVWVLSGWDGGLHSGSCAANGLVRRRTRRCVGSDGAEYDESYCIGSCEDITLEQNFDYPVRHVWKDGYNNRCEDYRALSFCNETGYGPKWQSWWGRFEDWVSGGPGAGEACCLCGGGRVSEPSGASGASGAPVLSEKCPSVKCPVNSVGVDVLSGCSCQAGFEGEVIPSDQSPYFRGQCSPVACPLHSFGEHVADGCVCDAGYIGSIIPSKAEPFFIGSCREASTSASSSVTATRTGTRTSTASTSTTSLHSLHEFTTGIPYTSARHETVSSTTSSISTSTESTARTMYMGTFPERRSVQVSATATTTSESPLSTIDFWTSTSFASFASFTFTSSSSSSTDSMANSPTSESQTSTEANLPFPALDNSTQTKSSTGTTTTRTITVGNRSTSSTPTTITALSPEDSEYRQTHPQSSSTSTAQSAQSTQSQTSTLTFPTAGFSSAFTTSTSSTSTTFQTFTTSKVETMELVNEAGANVELSGAYEPPKAAFASTSRKVAAMVTQGSDGGPSTSALILLLLISTPCFACLCGAGRHLLARKAKSAAVHPEPPEPSEPNPASKPSEPSEPHVRIVRIVRPDWDAPDAPDAPGRHCAPVTVRAAVHAEKKRSDHVEISDM</sequence>
<name>A0A9P1FMH9_9DINO</name>
<evidence type="ECO:0000313" key="4">
    <source>
        <dbReference type="EMBL" id="CAL4766804.1"/>
    </source>
</evidence>
<dbReference type="InterPro" id="IPR046450">
    <property type="entry name" value="PA_dom_sf"/>
</dbReference>
<proteinExistence type="predicted"/>
<evidence type="ECO:0000313" key="5">
    <source>
        <dbReference type="Proteomes" id="UP001152797"/>
    </source>
</evidence>
<dbReference type="InterPro" id="IPR003137">
    <property type="entry name" value="PA_domain"/>
</dbReference>
<reference evidence="4 5" key="2">
    <citation type="submission" date="2024-05" db="EMBL/GenBank/DDBJ databases">
        <authorList>
            <person name="Chen Y."/>
            <person name="Shah S."/>
            <person name="Dougan E. K."/>
            <person name="Thang M."/>
            <person name="Chan C."/>
        </authorList>
    </citation>
    <scope>NUCLEOTIDE SEQUENCE [LARGE SCALE GENOMIC DNA]</scope>
</reference>
<dbReference type="CDD" id="cd00538">
    <property type="entry name" value="PA"/>
    <property type="match status" value="1"/>
</dbReference>
<feature type="region of interest" description="Disordered" evidence="1">
    <location>
        <begin position="62"/>
        <end position="81"/>
    </location>
</feature>
<dbReference type="EMBL" id="CAMXCT030000490">
    <property type="protein sequence ID" value="CAL4766804.1"/>
    <property type="molecule type" value="Genomic_DNA"/>
</dbReference>
<feature type="compositionally biased region" description="Low complexity" evidence="1">
    <location>
        <begin position="779"/>
        <end position="793"/>
    </location>
</feature>
<evidence type="ECO:0000259" key="2">
    <source>
        <dbReference type="Pfam" id="PF02225"/>
    </source>
</evidence>
<feature type="region of interest" description="Disordered" evidence="1">
    <location>
        <begin position="773"/>
        <end position="793"/>
    </location>
</feature>
<feature type="compositionally biased region" description="Low complexity" evidence="1">
    <location>
        <begin position="843"/>
        <end position="858"/>
    </location>
</feature>